<protein>
    <submittedName>
        <fullName evidence="1 3">Uncharacterized protein</fullName>
    </submittedName>
</protein>
<dbReference type="EMBL" id="UZAK01005353">
    <property type="protein sequence ID" value="VDO87327.1"/>
    <property type="molecule type" value="Genomic_DNA"/>
</dbReference>
<accession>A0A183JNC3</accession>
<evidence type="ECO:0000313" key="1">
    <source>
        <dbReference type="EMBL" id="VDO87327.1"/>
    </source>
</evidence>
<dbReference type="WBParaSite" id="SCUD_0000420901-mRNA-1">
    <property type="protein sequence ID" value="SCUD_0000420901-mRNA-1"/>
    <property type="gene ID" value="SCUD_0000420901"/>
</dbReference>
<dbReference type="Proteomes" id="UP000279833">
    <property type="component" value="Unassembled WGS sequence"/>
</dbReference>
<reference evidence="1 2" key="2">
    <citation type="submission" date="2018-11" db="EMBL/GenBank/DDBJ databases">
        <authorList>
            <consortium name="Pathogen Informatics"/>
        </authorList>
    </citation>
    <scope>NUCLEOTIDE SEQUENCE [LARGE SCALE GENOMIC DNA]</scope>
    <source>
        <strain evidence="1">Dakar</strain>
        <strain evidence="2">Dakar, Senegal</strain>
    </source>
</reference>
<organism evidence="3">
    <name type="scientific">Schistosoma curassoni</name>
    <dbReference type="NCBI Taxonomy" id="6186"/>
    <lineage>
        <taxon>Eukaryota</taxon>
        <taxon>Metazoa</taxon>
        <taxon>Spiralia</taxon>
        <taxon>Lophotrochozoa</taxon>
        <taxon>Platyhelminthes</taxon>
        <taxon>Trematoda</taxon>
        <taxon>Digenea</taxon>
        <taxon>Strigeidida</taxon>
        <taxon>Schistosomatoidea</taxon>
        <taxon>Schistosomatidae</taxon>
        <taxon>Schistosoma</taxon>
    </lineage>
</organism>
<name>A0A183JNC3_9TREM</name>
<reference evidence="3" key="1">
    <citation type="submission" date="2016-06" db="UniProtKB">
        <authorList>
            <consortium name="WormBaseParasite"/>
        </authorList>
    </citation>
    <scope>IDENTIFICATION</scope>
</reference>
<proteinExistence type="predicted"/>
<gene>
    <name evidence="1" type="ORF">SCUD_LOCUS4209</name>
</gene>
<dbReference type="AlphaFoldDB" id="A0A183JNC3"/>
<evidence type="ECO:0000313" key="2">
    <source>
        <dbReference type="Proteomes" id="UP000279833"/>
    </source>
</evidence>
<evidence type="ECO:0000313" key="3">
    <source>
        <dbReference type="WBParaSite" id="SCUD_0000420901-mRNA-1"/>
    </source>
</evidence>
<keyword evidence="2" id="KW-1185">Reference proteome</keyword>
<sequence length="34" mass="3839">MHSTNTMLNLISCFSKHINSPEYFLSGFKDVCSS</sequence>